<accession>A0A255D8J8</accession>
<name>A0A255D8J8_9MYCO</name>
<evidence type="ECO:0000313" key="1">
    <source>
        <dbReference type="EMBL" id="OYN75727.1"/>
    </source>
</evidence>
<dbReference type="AlphaFoldDB" id="A0A255D8J8"/>
<dbReference type="Proteomes" id="UP000216063">
    <property type="component" value="Unassembled WGS sequence"/>
</dbReference>
<proteinExistence type="predicted"/>
<comment type="caution">
    <text evidence="1">The sequence shown here is derived from an EMBL/GenBank/DDBJ whole genome shotgun (WGS) entry which is preliminary data.</text>
</comment>
<protein>
    <submittedName>
        <fullName evidence="1">Uncharacterized protein</fullName>
    </submittedName>
</protein>
<keyword evidence="2" id="KW-1185">Reference proteome</keyword>
<dbReference type="OrthoDB" id="4272688at2"/>
<gene>
    <name evidence="1" type="ORF">CG716_24140</name>
</gene>
<evidence type="ECO:0000313" key="2">
    <source>
        <dbReference type="Proteomes" id="UP000216063"/>
    </source>
</evidence>
<organism evidence="1 2">
    <name type="scientific">Mycolicibacterium sphagni</name>
    <dbReference type="NCBI Taxonomy" id="1786"/>
    <lineage>
        <taxon>Bacteria</taxon>
        <taxon>Bacillati</taxon>
        <taxon>Actinomycetota</taxon>
        <taxon>Actinomycetes</taxon>
        <taxon>Mycobacteriales</taxon>
        <taxon>Mycobacteriaceae</taxon>
        <taxon>Mycolicibacterium</taxon>
    </lineage>
</organism>
<dbReference type="EMBL" id="NOZR01000026">
    <property type="protein sequence ID" value="OYN75727.1"/>
    <property type="molecule type" value="Genomic_DNA"/>
</dbReference>
<dbReference type="RefSeq" id="WP_094483663.1">
    <property type="nucleotide sequence ID" value="NZ_NOZR01000026.1"/>
</dbReference>
<sequence>MLTMRDHDVEDYTVLADMDATDVGVLSAEDQACLDEIGQYLVATDTWQRFAIWLLHKHFEPAPGEVFVEAAVHAPRGTRTTPRGRAAVAAVQPTSVRFDTAGVVGMEFADPGDFGDTDPFGDQDATVLAGIAERLGTHGKIDRFGVRLIRNPLGLTDAEVLHETCDTSHRTLNCTVGNREELLTEHHAVQTAWRWKLIHGTTTPTVMQECQATCHSAGEGHDLAHDSIRDDEFGND</sequence>
<reference evidence="1 2" key="1">
    <citation type="submission" date="2017-07" db="EMBL/GenBank/DDBJ databases">
        <title>The new phylogeny of genus Mycobacterium.</title>
        <authorList>
            <person name="Tortoli E."/>
            <person name="Trovato A."/>
            <person name="Cirillo D.M."/>
        </authorList>
    </citation>
    <scope>NUCLEOTIDE SEQUENCE [LARGE SCALE GENOMIC DNA]</scope>
    <source>
        <strain evidence="1 2">ATCC 33027</strain>
    </source>
</reference>